<dbReference type="AlphaFoldDB" id="A0A846MSG0"/>
<protein>
    <submittedName>
        <fullName evidence="3">Uncharacterized protein</fullName>
    </submittedName>
</protein>
<keyword evidence="2" id="KW-0472">Membrane</keyword>
<proteinExistence type="predicted"/>
<evidence type="ECO:0000256" key="2">
    <source>
        <dbReference type="SAM" id="Phobius"/>
    </source>
</evidence>
<keyword evidence="2" id="KW-0812">Transmembrane</keyword>
<dbReference type="RefSeq" id="WP_166920015.1">
    <property type="nucleotide sequence ID" value="NZ_JAASRN010000002.1"/>
</dbReference>
<dbReference type="EMBL" id="JAASRN010000002">
    <property type="protein sequence ID" value="NIK74395.1"/>
    <property type="molecule type" value="Genomic_DNA"/>
</dbReference>
<name>A0A846MSG0_9BACT</name>
<reference evidence="3 4" key="1">
    <citation type="submission" date="2020-03" db="EMBL/GenBank/DDBJ databases">
        <title>Genomic Encyclopedia of Type Strains, Phase IV (KMG-IV): sequencing the most valuable type-strain genomes for metagenomic binning, comparative biology and taxonomic classification.</title>
        <authorList>
            <person name="Goeker M."/>
        </authorList>
    </citation>
    <scope>NUCLEOTIDE SEQUENCE [LARGE SCALE GENOMIC DNA]</scope>
    <source>
        <strain evidence="3 4">DSM 5718</strain>
    </source>
</reference>
<feature type="region of interest" description="Disordered" evidence="1">
    <location>
        <begin position="99"/>
        <end position="125"/>
    </location>
</feature>
<keyword evidence="4" id="KW-1185">Reference proteome</keyword>
<dbReference type="Proteomes" id="UP000537126">
    <property type="component" value="Unassembled WGS sequence"/>
</dbReference>
<evidence type="ECO:0000313" key="4">
    <source>
        <dbReference type="Proteomes" id="UP000537126"/>
    </source>
</evidence>
<accession>A0A846MSG0</accession>
<keyword evidence="2" id="KW-1133">Transmembrane helix</keyword>
<sequence>MDALQIHFVYGAALLAVVIVMSLWIMWLNLKNKSLAEHNRELYERILQRLEMITNNSDYALIIRQNNQLRKQFEDLREVFVEYVVRNLQNQSGQIWQTTVDTPQSKQKVTSPTAMPSEPQTVTPQATISRKARAFEAIVQDEPEESFIEELLIQEALHLIQKKTNTEQMLPATAVASTENTAAQTQERPAEKEAYQELSDMKAVEQLILKKLYVEALDAINQTLPQTEEPTEKAVLLIEKLIIQKALRLNSEKTEGEIDRLIRLKFSLQFDFSKLEQHVENEMEQVPYIERRLIQMKMQLLSMKR</sequence>
<gene>
    <name evidence="3" type="ORF">FHS56_001908</name>
</gene>
<evidence type="ECO:0000256" key="1">
    <source>
        <dbReference type="SAM" id="MobiDB-lite"/>
    </source>
</evidence>
<feature type="transmembrane region" description="Helical" evidence="2">
    <location>
        <begin position="6"/>
        <end position="30"/>
    </location>
</feature>
<evidence type="ECO:0000313" key="3">
    <source>
        <dbReference type="EMBL" id="NIK74395.1"/>
    </source>
</evidence>
<comment type="caution">
    <text evidence="3">The sequence shown here is derived from an EMBL/GenBank/DDBJ whole genome shotgun (WGS) entry which is preliminary data.</text>
</comment>
<organism evidence="3 4">
    <name type="scientific">Thermonema lapsum</name>
    <dbReference type="NCBI Taxonomy" id="28195"/>
    <lineage>
        <taxon>Bacteria</taxon>
        <taxon>Pseudomonadati</taxon>
        <taxon>Bacteroidota</taxon>
        <taxon>Cytophagia</taxon>
        <taxon>Cytophagales</taxon>
        <taxon>Thermonemataceae</taxon>
        <taxon>Thermonema</taxon>
    </lineage>
</organism>